<evidence type="ECO:0000256" key="3">
    <source>
        <dbReference type="ARBA" id="ARBA00023306"/>
    </source>
</evidence>
<name>A0AAE0CHH4_9CHLO</name>
<evidence type="ECO:0000256" key="1">
    <source>
        <dbReference type="ARBA" id="ARBA00022618"/>
    </source>
</evidence>
<dbReference type="GO" id="GO:0007091">
    <property type="term" value="P:metaphase/anaphase transition of mitotic cell cycle"/>
    <property type="evidence" value="ECO:0007669"/>
    <property type="project" value="TreeGrafter"/>
</dbReference>
<feature type="non-terminal residue" evidence="5">
    <location>
        <position position="182"/>
    </location>
</feature>
<keyword evidence="1" id="KW-0132">Cell division</keyword>
<feature type="region of interest" description="Disordered" evidence="4">
    <location>
        <begin position="153"/>
        <end position="182"/>
    </location>
</feature>
<dbReference type="PANTHER" id="PTHR12827">
    <property type="entry name" value="MEIOTIC CHECKPOINT REGULATOR TSG24 FAMILY MEMBER"/>
    <property type="match status" value="1"/>
</dbReference>
<dbReference type="Proteomes" id="UP001190700">
    <property type="component" value="Unassembled WGS sequence"/>
</dbReference>
<evidence type="ECO:0000256" key="4">
    <source>
        <dbReference type="SAM" id="MobiDB-lite"/>
    </source>
</evidence>
<dbReference type="GO" id="GO:0005680">
    <property type="term" value="C:anaphase-promoting complex"/>
    <property type="evidence" value="ECO:0007669"/>
    <property type="project" value="InterPro"/>
</dbReference>
<protein>
    <submittedName>
        <fullName evidence="5">Uncharacterized protein</fullName>
    </submittedName>
</protein>
<comment type="caution">
    <text evidence="5">The sequence shown here is derived from an EMBL/GenBank/DDBJ whole genome shotgun (WGS) entry which is preliminary data.</text>
</comment>
<dbReference type="GO" id="GO:0070979">
    <property type="term" value="P:protein K11-linked ubiquitination"/>
    <property type="evidence" value="ECO:0007669"/>
    <property type="project" value="TreeGrafter"/>
</dbReference>
<keyword evidence="6" id="KW-1185">Reference proteome</keyword>
<keyword evidence="2" id="KW-0498">Mitosis</keyword>
<dbReference type="GO" id="GO:0060090">
    <property type="term" value="F:molecular adaptor activity"/>
    <property type="evidence" value="ECO:0007669"/>
    <property type="project" value="TreeGrafter"/>
</dbReference>
<organism evidence="5 6">
    <name type="scientific">Cymbomonas tetramitiformis</name>
    <dbReference type="NCBI Taxonomy" id="36881"/>
    <lineage>
        <taxon>Eukaryota</taxon>
        <taxon>Viridiplantae</taxon>
        <taxon>Chlorophyta</taxon>
        <taxon>Pyramimonadophyceae</taxon>
        <taxon>Pyramimonadales</taxon>
        <taxon>Pyramimonadaceae</taxon>
        <taxon>Cymbomonas</taxon>
    </lineage>
</organism>
<dbReference type="InterPro" id="IPR024990">
    <property type="entry name" value="Apc1"/>
</dbReference>
<keyword evidence="3" id="KW-0131">Cell cycle</keyword>
<dbReference type="AlphaFoldDB" id="A0AAE0CHH4"/>
<feature type="compositionally biased region" description="Low complexity" evidence="4">
    <location>
        <begin position="158"/>
        <end position="182"/>
    </location>
</feature>
<reference evidence="5 6" key="1">
    <citation type="journal article" date="2015" name="Genome Biol. Evol.">
        <title>Comparative Genomics of a Bacterivorous Green Alga Reveals Evolutionary Causalities and Consequences of Phago-Mixotrophic Mode of Nutrition.</title>
        <authorList>
            <person name="Burns J.A."/>
            <person name="Paasch A."/>
            <person name="Narechania A."/>
            <person name="Kim E."/>
        </authorList>
    </citation>
    <scope>NUCLEOTIDE SEQUENCE [LARGE SCALE GENOMIC DNA]</scope>
    <source>
        <strain evidence="5 6">PLY_AMNH</strain>
    </source>
</reference>
<evidence type="ECO:0000313" key="6">
    <source>
        <dbReference type="Proteomes" id="UP001190700"/>
    </source>
</evidence>
<dbReference type="PANTHER" id="PTHR12827:SF3">
    <property type="entry name" value="ANAPHASE-PROMOTING COMPLEX SUBUNIT 1"/>
    <property type="match status" value="1"/>
</dbReference>
<evidence type="ECO:0000313" key="5">
    <source>
        <dbReference type="EMBL" id="KAK3254240.1"/>
    </source>
</evidence>
<sequence>MPGMYGGSPVAIIGLQDAVGSRVNVAIRGGKLIRCSVAFAPASPLVDRTLEAMKAALPTSAYCRLLGLVQDRLQACDRDAQQEWAATSRLLLHWCKGQVSLVASEARRQSQRLAEQDAMAAKVASPHSAWDALLRSRFHTRMAASCSFSALQLPQAPPSSTAAAQDLPSAGQGAAQPASASK</sequence>
<gene>
    <name evidence="5" type="ORF">CYMTET_36540</name>
</gene>
<dbReference type="GO" id="GO:0031145">
    <property type="term" value="P:anaphase-promoting complex-dependent catabolic process"/>
    <property type="evidence" value="ECO:0007669"/>
    <property type="project" value="TreeGrafter"/>
</dbReference>
<proteinExistence type="predicted"/>
<dbReference type="EMBL" id="LGRX02023864">
    <property type="protein sequence ID" value="KAK3254240.1"/>
    <property type="molecule type" value="Genomic_DNA"/>
</dbReference>
<accession>A0AAE0CHH4</accession>
<dbReference type="GO" id="GO:0051301">
    <property type="term" value="P:cell division"/>
    <property type="evidence" value="ECO:0007669"/>
    <property type="project" value="UniProtKB-KW"/>
</dbReference>
<evidence type="ECO:0000256" key="2">
    <source>
        <dbReference type="ARBA" id="ARBA00022776"/>
    </source>
</evidence>